<gene>
    <name evidence="1" type="ORF">AVEN_83951_1</name>
</gene>
<accession>A0A4Y2BSL7</accession>
<sequence>MPCISRNPHSSLPLPERAENIHAVHWMWNKPTIYQPWADIKCEVITTRISRSLGDKTKDPQQHQNLPSTWIQRNREIFGAVKHLFEKIWGH</sequence>
<dbReference type="Proteomes" id="UP000499080">
    <property type="component" value="Unassembled WGS sequence"/>
</dbReference>
<organism evidence="1 2">
    <name type="scientific">Araneus ventricosus</name>
    <name type="common">Orbweaver spider</name>
    <name type="synonym">Epeira ventricosa</name>
    <dbReference type="NCBI Taxonomy" id="182803"/>
    <lineage>
        <taxon>Eukaryota</taxon>
        <taxon>Metazoa</taxon>
        <taxon>Ecdysozoa</taxon>
        <taxon>Arthropoda</taxon>
        <taxon>Chelicerata</taxon>
        <taxon>Arachnida</taxon>
        <taxon>Araneae</taxon>
        <taxon>Araneomorphae</taxon>
        <taxon>Entelegynae</taxon>
        <taxon>Araneoidea</taxon>
        <taxon>Araneidae</taxon>
        <taxon>Araneus</taxon>
    </lineage>
</organism>
<keyword evidence="2" id="KW-1185">Reference proteome</keyword>
<proteinExistence type="predicted"/>
<protein>
    <submittedName>
        <fullName evidence="1">Uncharacterized protein</fullName>
    </submittedName>
</protein>
<dbReference type="AlphaFoldDB" id="A0A4Y2BSL7"/>
<name>A0A4Y2BSL7_ARAVE</name>
<comment type="caution">
    <text evidence="1">The sequence shown here is derived from an EMBL/GenBank/DDBJ whole genome shotgun (WGS) entry which is preliminary data.</text>
</comment>
<evidence type="ECO:0000313" key="2">
    <source>
        <dbReference type="Proteomes" id="UP000499080"/>
    </source>
</evidence>
<reference evidence="1 2" key="1">
    <citation type="journal article" date="2019" name="Sci. Rep.">
        <title>Orb-weaving spider Araneus ventricosus genome elucidates the spidroin gene catalogue.</title>
        <authorList>
            <person name="Kono N."/>
            <person name="Nakamura H."/>
            <person name="Ohtoshi R."/>
            <person name="Moran D.A.P."/>
            <person name="Shinohara A."/>
            <person name="Yoshida Y."/>
            <person name="Fujiwara M."/>
            <person name="Mori M."/>
            <person name="Tomita M."/>
            <person name="Arakawa K."/>
        </authorList>
    </citation>
    <scope>NUCLEOTIDE SEQUENCE [LARGE SCALE GENOMIC DNA]</scope>
</reference>
<dbReference type="EMBL" id="BGPR01000104">
    <property type="protein sequence ID" value="GBL94627.1"/>
    <property type="molecule type" value="Genomic_DNA"/>
</dbReference>
<evidence type="ECO:0000313" key="1">
    <source>
        <dbReference type="EMBL" id="GBL94627.1"/>
    </source>
</evidence>